<dbReference type="InterPro" id="IPR005311">
    <property type="entry name" value="PBP_dimer"/>
</dbReference>
<evidence type="ECO:0000313" key="18">
    <source>
        <dbReference type="Proteomes" id="UP000095401"/>
    </source>
</evidence>
<comment type="similarity">
    <text evidence="14">Belongs to the transpeptidase family. MrdA subfamily.</text>
</comment>
<dbReference type="InterPro" id="IPR001460">
    <property type="entry name" value="PCN-bd_Tpept"/>
</dbReference>
<dbReference type="GO" id="GO:0008658">
    <property type="term" value="F:penicillin binding"/>
    <property type="evidence" value="ECO:0007669"/>
    <property type="project" value="UniProtKB-UniRule"/>
</dbReference>
<dbReference type="SUPFAM" id="SSF56601">
    <property type="entry name" value="beta-lactamase/transpeptidase-like"/>
    <property type="match status" value="1"/>
</dbReference>
<dbReference type="EC" id="3.4.16.4" evidence="14"/>
<evidence type="ECO:0000259" key="16">
    <source>
        <dbReference type="Pfam" id="PF03717"/>
    </source>
</evidence>
<evidence type="ECO:0000256" key="4">
    <source>
        <dbReference type="ARBA" id="ARBA00022519"/>
    </source>
</evidence>
<dbReference type="GO" id="GO:0071555">
    <property type="term" value="P:cell wall organization"/>
    <property type="evidence" value="ECO:0007669"/>
    <property type="project" value="UniProtKB-KW"/>
</dbReference>
<keyword evidence="5 14" id="KW-0121">Carboxypeptidase</keyword>
<dbReference type="GO" id="GO:0009252">
    <property type="term" value="P:peptidoglycan biosynthetic process"/>
    <property type="evidence" value="ECO:0007669"/>
    <property type="project" value="UniProtKB-UniRule"/>
</dbReference>
<dbReference type="GO" id="GO:0071972">
    <property type="term" value="F:peptidoglycan L,D-transpeptidase activity"/>
    <property type="evidence" value="ECO:0007669"/>
    <property type="project" value="TreeGrafter"/>
</dbReference>
<dbReference type="EMBL" id="CP017415">
    <property type="protein sequence ID" value="AOU98807.1"/>
    <property type="molecule type" value="Genomic_DNA"/>
</dbReference>
<dbReference type="Proteomes" id="UP000095401">
    <property type="component" value="Chromosome"/>
</dbReference>
<organism evidence="17 18">
    <name type="scientific">Acidihalobacter yilgarnensis</name>
    <dbReference type="NCBI Taxonomy" id="2819280"/>
    <lineage>
        <taxon>Bacteria</taxon>
        <taxon>Pseudomonadati</taxon>
        <taxon>Pseudomonadota</taxon>
        <taxon>Gammaproteobacteria</taxon>
        <taxon>Chromatiales</taxon>
        <taxon>Ectothiorhodospiraceae</taxon>
        <taxon>Acidihalobacter</taxon>
    </lineage>
</organism>
<keyword evidence="7 14" id="KW-0812">Transmembrane</keyword>
<comment type="function">
    <text evidence="14">Catalyzes cross-linking of the peptidoglycan cell wall.</text>
</comment>
<name>A0A1D8IQY2_9GAMM</name>
<comment type="caution">
    <text evidence="14">Lacks conserved residue(s) required for the propagation of feature annotation.</text>
</comment>
<keyword evidence="4 14" id="KW-0997">Cell inner membrane</keyword>
<gene>
    <name evidence="14" type="primary">mrdA</name>
    <name evidence="17" type="ORF">BI364_13280</name>
</gene>
<evidence type="ECO:0000256" key="3">
    <source>
        <dbReference type="ARBA" id="ARBA00022475"/>
    </source>
</evidence>
<dbReference type="InterPro" id="IPR036138">
    <property type="entry name" value="PBP_dimer_sf"/>
</dbReference>
<evidence type="ECO:0000256" key="14">
    <source>
        <dbReference type="HAMAP-Rule" id="MF_02081"/>
    </source>
</evidence>
<comment type="pathway">
    <text evidence="14">Cell wall biogenesis; peptidoglycan biosynthesis.</text>
</comment>
<keyword evidence="6 14" id="KW-0645">Protease</keyword>
<keyword evidence="9 14" id="KW-0133">Cell shape</keyword>
<dbReference type="GO" id="GO:0009002">
    <property type="term" value="F:serine-type D-Ala-D-Ala carboxypeptidase activity"/>
    <property type="evidence" value="ECO:0007669"/>
    <property type="project" value="UniProtKB-UniRule"/>
</dbReference>
<dbReference type="Pfam" id="PF03717">
    <property type="entry name" value="PBP_dimer"/>
    <property type="match status" value="1"/>
</dbReference>
<evidence type="ECO:0000256" key="10">
    <source>
        <dbReference type="ARBA" id="ARBA00022984"/>
    </source>
</evidence>
<evidence type="ECO:0000259" key="15">
    <source>
        <dbReference type="Pfam" id="PF00905"/>
    </source>
</evidence>
<dbReference type="HAMAP" id="MF_02081">
    <property type="entry name" value="MrdA_transpept"/>
    <property type="match status" value="1"/>
</dbReference>
<keyword evidence="12 14" id="KW-0472">Membrane</keyword>
<feature type="domain" description="Penicillin-binding protein transpeptidase" evidence="15">
    <location>
        <begin position="244"/>
        <end position="586"/>
    </location>
</feature>
<dbReference type="InterPro" id="IPR017790">
    <property type="entry name" value="Penicillin-binding_protein_2"/>
</dbReference>
<dbReference type="GO" id="GO:0006508">
    <property type="term" value="P:proteolysis"/>
    <property type="evidence" value="ECO:0007669"/>
    <property type="project" value="UniProtKB-KW"/>
</dbReference>
<dbReference type="InterPro" id="IPR012338">
    <property type="entry name" value="Beta-lactam/transpept-like"/>
</dbReference>
<accession>A0A1D8IQY2</accession>
<dbReference type="KEGG" id="aprs:BI364_13280"/>
<keyword evidence="8 14" id="KW-0378">Hydrolase</keyword>
<evidence type="ECO:0000313" key="17">
    <source>
        <dbReference type="EMBL" id="AOU98807.1"/>
    </source>
</evidence>
<evidence type="ECO:0000256" key="6">
    <source>
        <dbReference type="ARBA" id="ARBA00022670"/>
    </source>
</evidence>
<dbReference type="Gene3D" id="3.30.1390.30">
    <property type="entry name" value="Penicillin-binding protein 2a, domain 3"/>
    <property type="match status" value="1"/>
</dbReference>
<evidence type="ECO:0000256" key="13">
    <source>
        <dbReference type="ARBA" id="ARBA00023316"/>
    </source>
</evidence>
<keyword evidence="10 14" id="KW-0573">Peptidoglycan synthesis</keyword>
<evidence type="ECO:0000256" key="7">
    <source>
        <dbReference type="ARBA" id="ARBA00022692"/>
    </source>
</evidence>
<evidence type="ECO:0000256" key="11">
    <source>
        <dbReference type="ARBA" id="ARBA00022989"/>
    </source>
</evidence>
<dbReference type="Gene3D" id="3.40.710.10">
    <property type="entry name" value="DD-peptidase/beta-lactamase superfamily"/>
    <property type="match status" value="1"/>
</dbReference>
<dbReference type="InterPro" id="IPR050515">
    <property type="entry name" value="Beta-lactam/transpept"/>
</dbReference>
<keyword evidence="3 14" id="KW-1003">Cell membrane</keyword>
<evidence type="ECO:0000256" key="2">
    <source>
        <dbReference type="ARBA" id="ARBA00004236"/>
    </source>
</evidence>
<evidence type="ECO:0000256" key="8">
    <source>
        <dbReference type="ARBA" id="ARBA00022801"/>
    </source>
</evidence>
<sequence>MGLAVIGLYGAMTARLIYLQVIDHEHYATLSHDNRVHIVAIPPPRGLIYDRHGVLLAENVPSYSLDVTPEQVPNMDRTLDALKSVVALTPDDIRRFRQAMRQKWPFQTVPLRFDLSQEEVARFAVQRYRFPGVDIKARLRRYYPFGGAMVDAVGYVSRLDVGELQQVDAANYEGTSHYGKTGIEAHYQARLHGRVGYDQVEVNAKGRQIRVLSHQPPIPGDDLILSLDAGLQSVAEQALAGREGAAVAIDPRNGDVLALVSAPSYDPNWFVDGISRKRYESLRNNPWRPLFNRALAGQYPPGSTIKPFMALAGLNDGVVTVDERIYCGPYWQIPGDPAQRKYRDWNRYGHGMTDVSKAITQSVDVYFYRLAFGLGIDRMHDFLSRFGLGRETGIDTSGEMGGLLPTPAWKRRAKNTVWYPGNTVVAGIGQGFVLTTPLQLADATAALAMHGERFRPRLLRAVRDPVTRDIQTRLPEAESPIRLKDAAYWRAVLTGMRNVTQRPDGTAYRQFRGFEYVVAGKTGTAQVTSHIHSDNAREGAIPYRLRDNGLFIAFAPADHPLIAVAVVVEHGGGGDVSAAPVARRMIEYYLQHNTETRGGQLVLKSDLPSQLDLQHTEPVDRVTSVPSGGAS</sequence>
<evidence type="ECO:0000256" key="9">
    <source>
        <dbReference type="ARBA" id="ARBA00022960"/>
    </source>
</evidence>
<evidence type="ECO:0000256" key="5">
    <source>
        <dbReference type="ARBA" id="ARBA00022645"/>
    </source>
</evidence>
<dbReference type="Pfam" id="PF00905">
    <property type="entry name" value="Transpeptidase"/>
    <property type="match status" value="1"/>
</dbReference>
<dbReference type="GO" id="GO:0005886">
    <property type="term" value="C:plasma membrane"/>
    <property type="evidence" value="ECO:0007669"/>
    <property type="project" value="UniProtKB-SubCell"/>
</dbReference>
<evidence type="ECO:0000256" key="1">
    <source>
        <dbReference type="ARBA" id="ARBA00004167"/>
    </source>
</evidence>
<comment type="catalytic activity">
    <reaction evidence="14">
        <text>Preferential cleavage: (Ac)2-L-Lys-D-Ala-|-D-Ala. Also transpeptidation of peptidyl-alanyl moieties that are N-acyl substituents of D-alanine.</text>
        <dbReference type="EC" id="3.4.16.4"/>
    </reaction>
</comment>
<proteinExistence type="inferred from homology"/>
<protein>
    <recommendedName>
        <fullName evidence="14">Peptidoglycan D,D-transpeptidase MrdA</fullName>
        <ecNumber evidence="14">3.4.16.4</ecNumber>
    </recommendedName>
    <alternativeName>
        <fullName evidence="14">Penicillin-binding protein 2</fullName>
        <shortName evidence="14">PBP-2</shortName>
    </alternativeName>
</protein>
<dbReference type="AlphaFoldDB" id="A0A1D8IQY2"/>
<dbReference type="Gene3D" id="3.90.1310.10">
    <property type="entry name" value="Penicillin-binding protein 2a (Domain 2)"/>
    <property type="match status" value="1"/>
</dbReference>
<dbReference type="UniPathway" id="UPA00219"/>
<keyword evidence="13 14" id="KW-0961">Cell wall biogenesis/degradation</keyword>
<reference evidence="18" key="1">
    <citation type="submission" date="2016-09" db="EMBL/GenBank/DDBJ databases">
        <title>Acidihalobacter prosperus F5.</title>
        <authorList>
            <person name="Khaleque H.N."/>
            <person name="Ramsay J.P."/>
            <person name="Kaksonen A.H."/>
            <person name="Boxall N.J."/>
            <person name="Watkin E.L.J."/>
        </authorList>
    </citation>
    <scope>NUCLEOTIDE SEQUENCE [LARGE SCALE GENOMIC DNA]</scope>
    <source>
        <strain evidence="18">F5</strain>
    </source>
</reference>
<keyword evidence="11 14" id="KW-1133">Transmembrane helix</keyword>
<dbReference type="PANTHER" id="PTHR30627">
    <property type="entry name" value="PEPTIDOGLYCAN D,D-TRANSPEPTIDASE"/>
    <property type="match status" value="1"/>
</dbReference>
<feature type="domain" description="Penicillin-binding protein dimerisation" evidence="16">
    <location>
        <begin position="41"/>
        <end position="212"/>
    </location>
</feature>
<dbReference type="NCBIfam" id="TIGR03423">
    <property type="entry name" value="pbp2_mrdA"/>
    <property type="match status" value="1"/>
</dbReference>
<feature type="active site" description="Acyl-ester intermediate" evidence="14">
    <location>
        <position position="303"/>
    </location>
</feature>
<keyword evidence="18" id="KW-1185">Reference proteome</keyword>
<dbReference type="SUPFAM" id="SSF56519">
    <property type="entry name" value="Penicillin binding protein dimerisation domain"/>
    <property type="match status" value="1"/>
</dbReference>
<dbReference type="GO" id="GO:0008360">
    <property type="term" value="P:regulation of cell shape"/>
    <property type="evidence" value="ECO:0007669"/>
    <property type="project" value="UniProtKB-KW"/>
</dbReference>
<comment type="subcellular location">
    <subcellularLocation>
        <location evidence="2">Cell membrane</location>
    </subcellularLocation>
    <subcellularLocation>
        <location evidence="1">Membrane</location>
        <topology evidence="1">Single-pass membrane protein</topology>
    </subcellularLocation>
</comment>
<dbReference type="PANTHER" id="PTHR30627:SF2">
    <property type="entry name" value="PEPTIDOGLYCAN D,D-TRANSPEPTIDASE MRDA"/>
    <property type="match status" value="1"/>
</dbReference>
<evidence type="ECO:0000256" key="12">
    <source>
        <dbReference type="ARBA" id="ARBA00023136"/>
    </source>
</evidence>